<name>A0ABX1WHJ2_9RHOB</name>
<evidence type="ECO:0000313" key="3">
    <source>
        <dbReference type="Proteomes" id="UP000599383"/>
    </source>
</evidence>
<gene>
    <name evidence="2" type="ORF">GS617_21300</name>
</gene>
<keyword evidence="1" id="KW-1133">Transmembrane helix</keyword>
<dbReference type="EMBL" id="WVQY01000016">
    <property type="protein sequence ID" value="NOD32811.1"/>
    <property type="molecule type" value="Genomic_DNA"/>
</dbReference>
<keyword evidence="1" id="KW-0812">Transmembrane</keyword>
<organism evidence="2 3">
    <name type="scientific">Ruegeria atlantica</name>
    <dbReference type="NCBI Taxonomy" id="81569"/>
    <lineage>
        <taxon>Bacteria</taxon>
        <taxon>Pseudomonadati</taxon>
        <taxon>Pseudomonadota</taxon>
        <taxon>Alphaproteobacteria</taxon>
        <taxon>Rhodobacterales</taxon>
        <taxon>Roseobacteraceae</taxon>
        <taxon>Ruegeria</taxon>
    </lineage>
</organism>
<comment type="caution">
    <text evidence="2">The sequence shown here is derived from an EMBL/GenBank/DDBJ whole genome shotgun (WGS) entry which is preliminary data.</text>
</comment>
<reference evidence="2 3" key="1">
    <citation type="submission" date="2019-12" db="EMBL/GenBank/DDBJ databases">
        <title>Ruegeria JWLKs population differentiation of coral mucus and skeleton niches.</title>
        <authorList>
            <person name="Luo D."/>
        </authorList>
    </citation>
    <scope>NUCLEOTIDE SEQUENCE [LARGE SCALE GENOMIC DNA]</scope>
    <source>
        <strain evidence="2 3">HKCCD6238</strain>
    </source>
</reference>
<proteinExistence type="predicted"/>
<dbReference type="Proteomes" id="UP000599383">
    <property type="component" value="Unassembled WGS sequence"/>
</dbReference>
<protein>
    <recommendedName>
        <fullName evidence="4">SMODS and SLOG-associating 2TM effector domain-containing protein</fullName>
    </recommendedName>
</protein>
<keyword evidence="1" id="KW-0472">Membrane</keyword>
<evidence type="ECO:0008006" key="4">
    <source>
        <dbReference type="Google" id="ProtNLM"/>
    </source>
</evidence>
<evidence type="ECO:0000256" key="1">
    <source>
        <dbReference type="SAM" id="Phobius"/>
    </source>
</evidence>
<accession>A0ABX1WHJ2</accession>
<feature type="transmembrane region" description="Helical" evidence="1">
    <location>
        <begin position="48"/>
        <end position="68"/>
    </location>
</feature>
<keyword evidence="3" id="KW-1185">Reference proteome</keyword>
<evidence type="ECO:0000313" key="2">
    <source>
        <dbReference type="EMBL" id="NOD32811.1"/>
    </source>
</evidence>
<dbReference type="RefSeq" id="WP_171116867.1">
    <property type="nucleotide sequence ID" value="NZ_WVQY01000016.1"/>
</dbReference>
<sequence length="193" mass="21745">MSRQLDQRRAGSQTEAKIATIDQLHEVACHLQRSVRYHRARERFFDTWSNWFSFASLIAGSSVVVALLSALPSWIALASGAAVAAMQALEQVFRLSSKARDHSGLAAEFLALERIMAMREEMPVSELREMKAEILSIEAREPPVKRYLDLICHNQVAKAIGSDDIEKLKFWQRLFAQYLNGDHVTLEGGDRSS</sequence>